<feature type="non-terminal residue" evidence="1">
    <location>
        <position position="1"/>
    </location>
</feature>
<organism evidence="1">
    <name type="scientific">marine sediment metagenome</name>
    <dbReference type="NCBI Taxonomy" id="412755"/>
    <lineage>
        <taxon>unclassified sequences</taxon>
        <taxon>metagenomes</taxon>
        <taxon>ecological metagenomes</taxon>
    </lineage>
</organism>
<gene>
    <name evidence="1" type="ORF">LCGC14_2073900</name>
</gene>
<dbReference type="AlphaFoldDB" id="A0A0F9GVW3"/>
<reference evidence="1" key="1">
    <citation type="journal article" date="2015" name="Nature">
        <title>Complex archaea that bridge the gap between prokaryotes and eukaryotes.</title>
        <authorList>
            <person name="Spang A."/>
            <person name="Saw J.H."/>
            <person name="Jorgensen S.L."/>
            <person name="Zaremba-Niedzwiedzka K."/>
            <person name="Martijn J."/>
            <person name="Lind A.E."/>
            <person name="van Eijk R."/>
            <person name="Schleper C."/>
            <person name="Guy L."/>
            <person name="Ettema T.J."/>
        </authorList>
    </citation>
    <scope>NUCLEOTIDE SEQUENCE</scope>
</reference>
<sequence>LAVQVEGKNKEERDAWLIRQRKENTELVGIINRQKTVAFELGNLQISIEIARKKLDNILKVLSLRTAQIKFLTTTS</sequence>
<evidence type="ECO:0000313" key="1">
    <source>
        <dbReference type="EMBL" id="KKL73535.1"/>
    </source>
</evidence>
<accession>A0A0F9GVW3</accession>
<proteinExistence type="predicted"/>
<comment type="caution">
    <text evidence="1">The sequence shown here is derived from an EMBL/GenBank/DDBJ whole genome shotgun (WGS) entry which is preliminary data.</text>
</comment>
<dbReference type="EMBL" id="LAZR01024930">
    <property type="protein sequence ID" value="KKL73535.1"/>
    <property type="molecule type" value="Genomic_DNA"/>
</dbReference>
<protein>
    <submittedName>
        <fullName evidence="1">Uncharacterized protein</fullName>
    </submittedName>
</protein>
<name>A0A0F9GVW3_9ZZZZ</name>